<evidence type="ECO:0000313" key="2">
    <source>
        <dbReference type="Proteomes" id="UP000032361"/>
    </source>
</evidence>
<proteinExistence type="predicted"/>
<accession>A0A0D7W4G4</accession>
<gene>
    <name evidence="1" type="ORF">PK35_04610</name>
</gene>
<reference evidence="1 2" key="1">
    <citation type="journal article" date="2015" name="Antonie Van Leeuwenhoek">
        <title>Tamlana nanhaiensis sp. nov., isolated from surface seawater collected from the South China Sea.</title>
        <authorList>
            <person name="Liu X."/>
            <person name="Lai Q."/>
            <person name="Du Y."/>
            <person name="Li G."/>
            <person name="Sun F."/>
            <person name="Shao Z."/>
        </authorList>
    </citation>
    <scope>NUCLEOTIDE SEQUENCE [LARGE SCALE GENOMIC DNA]</scope>
    <source>
        <strain evidence="1 2">FHC16</strain>
    </source>
</reference>
<dbReference type="PATRIC" id="fig|1382798.3.peg.2100"/>
<dbReference type="OrthoDB" id="667380at2"/>
<organism evidence="1 2">
    <name type="scientific">Neotamlana nanhaiensis</name>
    <dbReference type="NCBI Taxonomy" id="1382798"/>
    <lineage>
        <taxon>Bacteria</taxon>
        <taxon>Pseudomonadati</taxon>
        <taxon>Bacteroidota</taxon>
        <taxon>Flavobacteriia</taxon>
        <taxon>Flavobacteriales</taxon>
        <taxon>Flavobacteriaceae</taxon>
        <taxon>Neotamlana</taxon>
    </lineage>
</organism>
<name>A0A0D7W4G4_9FLAO</name>
<dbReference type="RefSeq" id="WP_044625511.1">
    <property type="nucleotide sequence ID" value="NZ_JTDV01000002.1"/>
</dbReference>
<dbReference type="STRING" id="1382798.PK35_04610"/>
<comment type="caution">
    <text evidence="1">The sequence shown here is derived from an EMBL/GenBank/DDBJ whole genome shotgun (WGS) entry which is preliminary data.</text>
</comment>
<dbReference type="Proteomes" id="UP000032361">
    <property type="component" value="Unassembled WGS sequence"/>
</dbReference>
<dbReference type="AlphaFoldDB" id="A0A0D7W4G4"/>
<sequence length="152" mass="16760">MKNRSIKTQLLQLCNQSLETRLQSVLAVIEDIKQSLQSETKSSAGDKHETGRAMLQLEREKAGHQLAEIEKTKQILSKINTESTSKNIGLGSVVFTTASNYFISISAGELKVENETFYAISASTPIGQLLLGKLVGDKVTFRNLSFEITEII</sequence>
<evidence type="ECO:0000313" key="1">
    <source>
        <dbReference type="EMBL" id="KJD34020.1"/>
    </source>
</evidence>
<keyword evidence="2" id="KW-1185">Reference proteome</keyword>
<protein>
    <submittedName>
        <fullName evidence="1">3-oxoacyl-ACP synthase</fullName>
    </submittedName>
</protein>
<dbReference type="EMBL" id="JTDV01000002">
    <property type="protein sequence ID" value="KJD34020.1"/>
    <property type="molecule type" value="Genomic_DNA"/>
</dbReference>